<gene>
    <name evidence="2" type="ORF">G7Y89_g3965</name>
</gene>
<protein>
    <submittedName>
        <fullName evidence="2">Uncharacterized protein</fullName>
    </submittedName>
</protein>
<dbReference type="OrthoDB" id="3561515at2759"/>
<dbReference type="EMBL" id="JAAMPI010000205">
    <property type="protein sequence ID" value="KAF4634149.1"/>
    <property type="molecule type" value="Genomic_DNA"/>
</dbReference>
<dbReference type="AlphaFoldDB" id="A0A8H4RSI3"/>
<comment type="caution">
    <text evidence="2">The sequence shown here is derived from an EMBL/GenBank/DDBJ whole genome shotgun (WGS) entry which is preliminary data.</text>
</comment>
<evidence type="ECO:0000313" key="3">
    <source>
        <dbReference type="Proteomes" id="UP000566819"/>
    </source>
</evidence>
<keyword evidence="3" id="KW-1185">Reference proteome</keyword>
<evidence type="ECO:0000313" key="2">
    <source>
        <dbReference type="EMBL" id="KAF4634149.1"/>
    </source>
</evidence>
<name>A0A8H4RSI3_9HELO</name>
<proteinExistence type="predicted"/>
<accession>A0A8H4RSI3</accession>
<sequence length="262" mass="29269">MAKRKSSTAVGAPTPAKTSRARPAKKARTSAGTELTIDEFLDLTKEKLETVPQETLVNYILDLQNAYREIESALSILQAQPAALKPSLTKEAEDPDKIEKQIEKLADMMSSGIKKQMKWQPSCKTGGKQWTYSAMVPSEAVFYKLFNMQEPKKAWKQKKISLGDFQAITGYLEASIRYGSLRITSNDITLKWDKDEGSFAVSGLYGLSVLGPLRVVFDAGNRVIRSLMEPRPVERKVEPFATSRCGEDSTFKYNFPFHSLDG</sequence>
<feature type="region of interest" description="Disordered" evidence="1">
    <location>
        <begin position="1"/>
        <end position="31"/>
    </location>
</feature>
<feature type="compositionally biased region" description="Basic residues" evidence="1">
    <location>
        <begin position="19"/>
        <end position="28"/>
    </location>
</feature>
<dbReference type="Proteomes" id="UP000566819">
    <property type="component" value="Unassembled WGS sequence"/>
</dbReference>
<evidence type="ECO:0000256" key="1">
    <source>
        <dbReference type="SAM" id="MobiDB-lite"/>
    </source>
</evidence>
<organism evidence="2 3">
    <name type="scientific">Cudoniella acicularis</name>
    <dbReference type="NCBI Taxonomy" id="354080"/>
    <lineage>
        <taxon>Eukaryota</taxon>
        <taxon>Fungi</taxon>
        <taxon>Dikarya</taxon>
        <taxon>Ascomycota</taxon>
        <taxon>Pezizomycotina</taxon>
        <taxon>Leotiomycetes</taxon>
        <taxon>Helotiales</taxon>
        <taxon>Tricladiaceae</taxon>
        <taxon>Cudoniella</taxon>
    </lineage>
</organism>
<reference evidence="2 3" key="1">
    <citation type="submission" date="2020-03" db="EMBL/GenBank/DDBJ databases">
        <title>Draft Genome Sequence of Cudoniella acicularis.</title>
        <authorList>
            <person name="Buettner E."/>
            <person name="Kellner H."/>
        </authorList>
    </citation>
    <scope>NUCLEOTIDE SEQUENCE [LARGE SCALE GENOMIC DNA]</scope>
    <source>
        <strain evidence="2 3">DSM 108380</strain>
    </source>
</reference>